<dbReference type="InParanoid" id="A0A0D1E4V0"/>
<dbReference type="KEGG" id="uma:UMAG_10264"/>
<dbReference type="Proteomes" id="UP000000561">
    <property type="component" value="Chromosome 3"/>
</dbReference>
<evidence type="ECO:0000313" key="1">
    <source>
        <dbReference type="EMBL" id="KIS70711.1"/>
    </source>
</evidence>
<keyword evidence="2" id="KW-1185">Reference proteome</keyword>
<dbReference type="VEuPathDB" id="FungiDB:UMAG_10264"/>
<dbReference type="EMBL" id="CM003142">
    <property type="protein sequence ID" value="KIS70711.1"/>
    <property type="molecule type" value="Genomic_DNA"/>
</dbReference>
<dbReference type="GeneID" id="23566317"/>
<proteinExistence type="predicted"/>
<dbReference type="RefSeq" id="XP_011387961.1">
    <property type="nucleotide sequence ID" value="XM_011389659.1"/>
</dbReference>
<name>A0A0D1E4V0_MYCMD</name>
<gene>
    <name evidence="1" type="ORF">UMAG_10264</name>
</gene>
<protein>
    <submittedName>
        <fullName evidence="1">Uncharacterized protein</fullName>
    </submittedName>
</protein>
<sequence length="145" mass="16396">MIVVSIRCRARLELVITNRWGTCSPNVRDLDAGLINDSTVSRPTLVAMSVCTFYSCVECMPCLPFERFRLSKPAARKVVTTLWLGSLCTKQNRALHPRRRTTTVSRHGRIEGTWTRSSTDTIEPTHQNLIVGVYDELFIARIAES</sequence>
<organism evidence="1 2">
    <name type="scientific">Mycosarcoma maydis</name>
    <name type="common">Corn smut fungus</name>
    <name type="synonym">Ustilago maydis</name>
    <dbReference type="NCBI Taxonomy" id="5270"/>
    <lineage>
        <taxon>Eukaryota</taxon>
        <taxon>Fungi</taxon>
        <taxon>Dikarya</taxon>
        <taxon>Basidiomycota</taxon>
        <taxon>Ustilaginomycotina</taxon>
        <taxon>Ustilaginomycetes</taxon>
        <taxon>Ustilaginales</taxon>
        <taxon>Ustilaginaceae</taxon>
        <taxon>Mycosarcoma</taxon>
    </lineage>
</organism>
<evidence type="ECO:0000313" key="2">
    <source>
        <dbReference type="Proteomes" id="UP000000561"/>
    </source>
</evidence>
<reference evidence="1 2" key="1">
    <citation type="journal article" date="2006" name="Nature">
        <title>Insights from the genome of the biotrophic fungal plant pathogen Ustilago maydis.</title>
        <authorList>
            <person name="Kamper J."/>
            <person name="Kahmann R."/>
            <person name="Bolker M."/>
            <person name="Ma L.J."/>
            <person name="Brefort T."/>
            <person name="Saville B.J."/>
            <person name="Banuett F."/>
            <person name="Kronstad J.W."/>
            <person name="Gold S.E."/>
            <person name="Muller O."/>
            <person name="Perlin M.H."/>
            <person name="Wosten H.A."/>
            <person name="de Vries R."/>
            <person name="Ruiz-Herrera J."/>
            <person name="Reynaga-Pena C.G."/>
            <person name="Snetselaar K."/>
            <person name="McCann M."/>
            <person name="Perez-Martin J."/>
            <person name="Feldbrugge M."/>
            <person name="Basse C.W."/>
            <person name="Steinberg G."/>
            <person name="Ibeas J.I."/>
            <person name="Holloman W."/>
            <person name="Guzman P."/>
            <person name="Farman M."/>
            <person name="Stajich J.E."/>
            <person name="Sentandreu R."/>
            <person name="Gonzalez-Prieto J.M."/>
            <person name="Kennell J.C."/>
            <person name="Molina L."/>
            <person name="Schirawski J."/>
            <person name="Mendoza-Mendoza A."/>
            <person name="Greilinger D."/>
            <person name="Munch K."/>
            <person name="Rossel N."/>
            <person name="Scherer M."/>
            <person name="Vranes M."/>
            <person name="Ladendorf O."/>
            <person name="Vincon V."/>
            <person name="Fuchs U."/>
            <person name="Sandrock B."/>
            <person name="Meng S."/>
            <person name="Ho E.C."/>
            <person name="Cahill M.J."/>
            <person name="Boyce K.J."/>
            <person name="Klose J."/>
            <person name="Klosterman S.J."/>
            <person name="Deelstra H.J."/>
            <person name="Ortiz-Castellanos L."/>
            <person name="Li W."/>
            <person name="Sanchez-Alonso P."/>
            <person name="Schreier P.H."/>
            <person name="Hauser-Hahn I."/>
            <person name="Vaupel M."/>
            <person name="Koopmann E."/>
            <person name="Friedrich G."/>
            <person name="Voss H."/>
            <person name="Schluter T."/>
            <person name="Margolis J."/>
            <person name="Platt D."/>
            <person name="Swimmer C."/>
            <person name="Gnirke A."/>
            <person name="Chen F."/>
            <person name="Vysotskaia V."/>
            <person name="Mannhaupt G."/>
            <person name="Guldener U."/>
            <person name="Munsterkotter M."/>
            <person name="Haase D."/>
            <person name="Oesterheld M."/>
            <person name="Mewes H.W."/>
            <person name="Mauceli E.W."/>
            <person name="DeCaprio D."/>
            <person name="Wade C.M."/>
            <person name="Butler J."/>
            <person name="Young S."/>
            <person name="Jaffe D.B."/>
            <person name="Calvo S."/>
            <person name="Nusbaum C."/>
            <person name="Galagan J."/>
            <person name="Birren B.W."/>
        </authorList>
    </citation>
    <scope>NUCLEOTIDE SEQUENCE [LARGE SCALE GENOMIC DNA]</scope>
    <source>
        <strain evidence="2">DSM 14603 / FGSC 9021 / UM521</strain>
    </source>
</reference>
<accession>A0A0D1E4V0</accession>
<dbReference type="AlphaFoldDB" id="A0A0D1E4V0"/>